<proteinExistence type="predicted"/>
<comment type="caution">
    <text evidence="1">The sequence shown here is derived from an EMBL/GenBank/DDBJ whole genome shotgun (WGS) entry which is preliminary data.</text>
</comment>
<sequence>MKIVHAPMEIGGQIGLFCKTLNEEGHQAVGFQFYRTFHGFTDHIVPTDQYELMSLFGELMDDFDLFHFHFTMSIVPGYGDLDLLAKAGKPMVMHHWGNDVRRSSIASLRNPYVVTGRSPKEEQIHERLSRVGAVIPVGIVQDYEVYDYVKPYYNEVHVLPLAVDLDRLRPAYPKEEEQCPLVVHAPTDPAFKGTAIVERIVGELQRECPLRYRRIERMRHAEAVALYREADIVIDQLLCGSYGLLSVEAMALGKPAVAFVRDDLLGTFPGGSPPICSANPDTLYDVLKTLLRSGSLRRQKGIEGRAYAEAHHDRRAVTRQLLRLYSRVAGMAR</sequence>
<organism evidence="1 2">
    <name type="scientific">Paenibacillus solanacearum</name>
    <dbReference type="NCBI Taxonomy" id="2048548"/>
    <lineage>
        <taxon>Bacteria</taxon>
        <taxon>Bacillati</taxon>
        <taxon>Bacillota</taxon>
        <taxon>Bacilli</taxon>
        <taxon>Bacillales</taxon>
        <taxon>Paenibacillaceae</taxon>
        <taxon>Paenibacillus</taxon>
    </lineage>
</organism>
<dbReference type="EMBL" id="CAJVAS010000009">
    <property type="protein sequence ID" value="CAG7623693.1"/>
    <property type="molecule type" value="Genomic_DNA"/>
</dbReference>
<evidence type="ECO:0008006" key="3">
    <source>
        <dbReference type="Google" id="ProtNLM"/>
    </source>
</evidence>
<name>A0A916NPS7_9BACL</name>
<reference evidence="1" key="1">
    <citation type="submission" date="2021-06" db="EMBL/GenBank/DDBJ databases">
        <authorList>
            <person name="Criscuolo A."/>
        </authorList>
    </citation>
    <scope>NUCLEOTIDE SEQUENCE</scope>
    <source>
        <strain evidence="1">CIP111600</strain>
    </source>
</reference>
<gene>
    <name evidence="1" type="ORF">PAESOLCIP111_02551</name>
</gene>
<evidence type="ECO:0000313" key="2">
    <source>
        <dbReference type="Proteomes" id="UP000693672"/>
    </source>
</evidence>
<dbReference type="RefSeq" id="WP_218092331.1">
    <property type="nucleotide sequence ID" value="NZ_CAJVAS010000009.1"/>
</dbReference>
<dbReference type="GO" id="GO:0016757">
    <property type="term" value="F:glycosyltransferase activity"/>
    <property type="evidence" value="ECO:0007669"/>
    <property type="project" value="TreeGrafter"/>
</dbReference>
<protein>
    <recommendedName>
        <fullName evidence="3">Glycosyltransferase family 4 protein</fullName>
    </recommendedName>
</protein>
<dbReference type="Proteomes" id="UP000693672">
    <property type="component" value="Unassembled WGS sequence"/>
</dbReference>
<dbReference type="AlphaFoldDB" id="A0A916NPS7"/>
<accession>A0A916NPS7</accession>
<dbReference type="PANTHER" id="PTHR45947:SF3">
    <property type="entry name" value="SULFOQUINOVOSYL TRANSFERASE SQD2"/>
    <property type="match status" value="1"/>
</dbReference>
<keyword evidence="2" id="KW-1185">Reference proteome</keyword>
<dbReference type="PANTHER" id="PTHR45947">
    <property type="entry name" value="SULFOQUINOVOSYL TRANSFERASE SQD2"/>
    <property type="match status" value="1"/>
</dbReference>
<evidence type="ECO:0000313" key="1">
    <source>
        <dbReference type="EMBL" id="CAG7623693.1"/>
    </source>
</evidence>
<dbReference type="InterPro" id="IPR050194">
    <property type="entry name" value="Glycosyltransferase_grp1"/>
</dbReference>